<evidence type="ECO:0000313" key="5">
    <source>
        <dbReference type="Proteomes" id="UP000007879"/>
    </source>
</evidence>
<reference evidence="4" key="2">
    <citation type="submission" date="2024-06" db="UniProtKB">
        <authorList>
            <consortium name="EnsemblMetazoa"/>
        </authorList>
    </citation>
    <scope>IDENTIFICATION</scope>
</reference>
<organism evidence="4 5">
    <name type="scientific">Amphimedon queenslandica</name>
    <name type="common">Sponge</name>
    <dbReference type="NCBI Taxonomy" id="400682"/>
    <lineage>
        <taxon>Eukaryota</taxon>
        <taxon>Metazoa</taxon>
        <taxon>Porifera</taxon>
        <taxon>Demospongiae</taxon>
        <taxon>Heteroscleromorpha</taxon>
        <taxon>Haplosclerida</taxon>
        <taxon>Niphatidae</taxon>
        <taxon>Amphimedon</taxon>
    </lineage>
</organism>
<evidence type="ECO:0000256" key="1">
    <source>
        <dbReference type="SAM" id="MobiDB-lite"/>
    </source>
</evidence>
<proteinExistence type="predicted"/>
<protein>
    <recommendedName>
        <fullName evidence="6">Fibronectin type-III domain-containing protein</fullName>
    </recommendedName>
</protein>
<feature type="chain" id="PRO_5043045761" description="Fibronectin type-III domain-containing protein" evidence="3">
    <location>
        <begin position="20"/>
        <end position="1146"/>
    </location>
</feature>
<dbReference type="GeneID" id="109583728"/>
<feature type="signal peptide" evidence="3">
    <location>
        <begin position="1"/>
        <end position="19"/>
    </location>
</feature>
<name>A0AAN0JDB4_AMPQE</name>
<feature type="region of interest" description="Disordered" evidence="1">
    <location>
        <begin position="1026"/>
        <end position="1146"/>
    </location>
</feature>
<dbReference type="EnsemblMetazoa" id="XM_019999173.1">
    <property type="protein sequence ID" value="XP_019854732.1"/>
    <property type="gene ID" value="LOC109583728"/>
</dbReference>
<keyword evidence="5" id="KW-1185">Reference proteome</keyword>
<feature type="compositionally biased region" description="Polar residues" evidence="1">
    <location>
        <begin position="1136"/>
        <end position="1146"/>
    </location>
</feature>
<dbReference type="RefSeq" id="XP_019854732.1">
    <property type="nucleotide sequence ID" value="XM_019999173.1"/>
</dbReference>
<evidence type="ECO:0008006" key="6">
    <source>
        <dbReference type="Google" id="ProtNLM"/>
    </source>
</evidence>
<evidence type="ECO:0000313" key="4">
    <source>
        <dbReference type="EnsemblMetazoa" id="XP_019854732.1"/>
    </source>
</evidence>
<keyword evidence="2" id="KW-1133">Transmembrane helix</keyword>
<evidence type="ECO:0000256" key="2">
    <source>
        <dbReference type="SAM" id="Phobius"/>
    </source>
</evidence>
<feature type="compositionally biased region" description="Polar residues" evidence="1">
    <location>
        <begin position="1032"/>
        <end position="1053"/>
    </location>
</feature>
<dbReference type="AlphaFoldDB" id="A0AAN0JDB4"/>
<sequence>MENIKALLFCVFFPLTVVSDSVSLYPSESIVAPFGITVSFICSFNFSSQQGTLLVWNISNEILLSSSPDRGITINTLIAQAGVSKLSVVLNSTNSDLHIQCQACPGSLGCNIFSPPQYFSNSTDPVQVIAFGPPNSSSLSHELRENATVKLSWSPPLVEAVLLFTYNIIIMESTDNSLTVTNINITNNTYVIISPRDIVQYTQCKEYQWGVRAAGSNVSLHGFTNITIAATNFTIISAPFVSDELIISVNDSTSYSLHFNVSLPCEYNDLFNNYTYTLLQRDYCKREINSSLIEITSEQIDDNDGSTVSISVSIESLIHNSTWSVAVSVSNRFGSDTTDYTNVTGNITSNKCYSESIPSSSSIKSTSFFNVATSIQTSFATVIITSTIYITATPSTNESNVIPIVIGTTITVMILLIAAIILLINIFIALICCKRTATEVHQDGRTNAVELETCPAYGDISVVQTENNEAYNKKNEFMGRHKILFLSLFCVLSPSIVTVVSDSVSLYPSESIVAPFESPVSFNCSFSFTSQQGTLLAWNVSNEILLSSSPDRGITINTLIAQAGVSKLSVVLNSTNSDLHIQCQACPGSLGCNIFSPPQYFSNSTDPVQVIAFGPPNSSSLSHELRENATVKLSWLPPLVEAVPLFTYNIIIMESTNNSLMVTDINITNNTYVIISPANITNYTECTSYQWGVRAAANLSYGFTNVTMANEAFTLISGPKISDELTVIDDNYTIEFNVTAPCDIDLLNNYTYTLLQRDYCQTELNSSQLNISIPLDDNVLPNAMIPINISIESLIHDLTWSVAVNLSNRFGSNTTDYTNITNNSEIIQNCNPMTSSSVSQESSSNILSSLITYTVSPISSTLSTLSISSPTPSVTPSGESGSSNTIIVTAVGGGGGGAVVLLCITIVTCAVCKVKNNRKSYDMKDDVNKVEDLNVIDTSMVIESPRITVKSSPVDSTDIVNEDYNVIIIVIESSRVTVDSSPVGSSDIVNEDYNSHHVETSFETHLPGNPDPTYQEPVKALSQVKAVPPSATKPQEYSTPVNTPSTFAPQLSETKPAIDTELIQDTPGYTEVPAHMKKSTGSKKKQETKNQNDPLPLAPNDETEATPDSKLATHQYADLDEIRSRKGRPPPPTVINDVNYSEVITS</sequence>
<keyword evidence="3" id="KW-0732">Signal</keyword>
<evidence type="ECO:0000256" key="3">
    <source>
        <dbReference type="SAM" id="SignalP"/>
    </source>
</evidence>
<feature type="transmembrane region" description="Helical" evidence="2">
    <location>
        <begin position="483"/>
        <end position="501"/>
    </location>
</feature>
<dbReference type="KEGG" id="aqu:109583728"/>
<accession>A0AAN0JDB4</accession>
<keyword evidence="2" id="KW-0812">Transmembrane</keyword>
<feature type="transmembrane region" description="Helical" evidence="2">
    <location>
        <begin position="404"/>
        <end position="432"/>
    </location>
</feature>
<dbReference type="Proteomes" id="UP000007879">
    <property type="component" value="Unassembled WGS sequence"/>
</dbReference>
<keyword evidence="2" id="KW-0472">Membrane</keyword>
<reference evidence="5" key="1">
    <citation type="journal article" date="2010" name="Nature">
        <title>The Amphimedon queenslandica genome and the evolution of animal complexity.</title>
        <authorList>
            <person name="Srivastava M."/>
            <person name="Simakov O."/>
            <person name="Chapman J."/>
            <person name="Fahey B."/>
            <person name="Gauthier M.E."/>
            <person name="Mitros T."/>
            <person name="Richards G.S."/>
            <person name="Conaco C."/>
            <person name="Dacre M."/>
            <person name="Hellsten U."/>
            <person name="Larroux C."/>
            <person name="Putnam N.H."/>
            <person name="Stanke M."/>
            <person name="Adamska M."/>
            <person name="Darling A."/>
            <person name="Degnan S.M."/>
            <person name="Oakley T.H."/>
            <person name="Plachetzki D.C."/>
            <person name="Zhai Y."/>
            <person name="Adamski M."/>
            <person name="Calcino A."/>
            <person name="Cummins S.F."/>
            <person name="Goodstein D.M."/>
            <person name="Harris C."/>
            <person name="Jackson D.J."/>
            <person name="Leys S.P."/>
            <person name="Shu S."/>
            <person name="Woodcroft B.J."/>
            <person name="Vervoort M."/>
            <person name="Kosik K.S."/>
            <person name="Manning G."/>
            <person name="Degnan B.M."/>
            <person name="Rokhsar D.S."/>
        </authorList>
    </citation>
    <scope>NUCLEOTIDE SEQUENCE [LARGE SCALE GENOMIC DNA]</scope>
</reference>